<dbReference type="OrthoDB" id="9767239at2"/>
<dbReference type="GO" id="GO:0005576">
    <property type="term" value="C:extracellular region"/>
    <property type="evidence" value="ECO:0007669"/>
    <property type="project" value="UniProtKB-SubCell"/>
</dbReference>
<dbReference type="InterPro" id="IPR035992">
    <property type="entry name" value="Ricin_B-like_lectins"/>
</dbReference>
<evidence type="ECO:0000259" key="9">
    <source>
        <dbReference type="SMART" id="SM00458"/>
    </source>
</evidence>
<dbReference type="Gene3D" id="3.40.50.1820">
    <property type="entry name" value="alpha/beta hydrolase"/>
    <property type="match status" value="1"/>
</dbReference>
<keyword evidence="6" id="KW-0119">Carbohydrate metabolism</keyword>
<keyword evidence="2" id="KW-0964">Secreted</keyword>
<sequence>MRRLLHTTLSALLAVAAATGIAATARAADATGPITGLAGKCVDVAASATANGTPVQLYTCNGTAAQQWTVVADRTVRAFGKCLDVQGGINADGTKVQLWDCNGNPQQQWTYDPARLTLVNPATGRCLDARGQSDADRTPLQVWTCNGQTNQRWTLPTGQGCQRAVPVGEHAVPVVLGGTRYDVTVYVPASAPATAPLVLNLHGTGSWGANQLYYSDMKVAADANGFLVAAPSGAMPNGDGYAWNVPGVGSYPPGSRDDVAFLDQVITTLTGSLCGDPKRVYATGYSGGGRMTSAYACARPDRVAAIAPVAGLRAGRPDPADASRPDTASCRPSVSVPVVAFHGRQDATNPYDGGGSDVWRYSVPAAQQRWAAINGCTGSPTSTTVSTHVTSTAYRCGADVVLYTVSDGGHTWPGTPRPSPGNGSTTQEINANTLMWQFFTRYTR</sequence>
<dbReference type="GO" id="GO:0030600">
    <property type="term" value="F:feruloyl esterase activity"/>
    <property type="evidence" value="ECO:0007669"/>
    <property type="project" value="InterPro"/>
</dbReference>
<reference evidence="10 11" key="1">
    <citation type="submission" date="2019-03" db="EMBL/GenBank/DDBJ databases">
        <title>Genomic Encyclopedia of Archaeal and Bacterial Type Strains, Phase II (KMG-II): from individual species to whole genera.</title>
        <authorList>
            <person name="Goeker M."/>
        </authorList>
    </citation>
    <scope>NUCLEOTIDE SEQUENCE [LARGE SCALE GENOMIC DNA]</scope>
    <source>
        <strain evidence="10 11">DSM 45499</strain>
    </source>
</reference>
<evidence type="ECO:0000256" key="4">
    <source>
        <dbReference type="ARBA" id="ARBA00022729"/>
    </source>
</evidence>
<dbReference type="InterPro" id="IPR000772">
    <property type="entry name" value="Ricin_B_lectin"/>
</dbReference>
<dbReference type="PANTHER" id="PTHR38050">
    <property type="match status" value="1"/>
</dbReference>
<evidence type="ECO:0000256" key="6">
    <source>
        <dbReference type="ARBA" id="ARBA00023277"/>
    </source>
</evidence>
<dbReference type="RefSeq" id="WP_133904914.1">
    <property type="nucleotide sequence ID" value="NZ_SOCP01000008.1"/>
</dbReference>
<dbReference type="ESTHER" id="9pseu-a0a4r7vhq6">
    <property type="family name" value="Esterase_phb"/>
</dbReference>
<evidence type="ECO:0000256" key="7">
    <source>
        <dbReference type="ARBA" id="ARBA00023326"/>
    </source>
</evidence>
<dbReference type="InterPro" id="IPR029058">
    <property type="entry name" value="AB_hydrolase_fold"/>
</dbReference>
<gene>
    <name evidence="10" type="ORF">CLV71_108240</name>
</gene>
<name>A0A4R7VHQ6_9PSEU</name>
<dbReference type="PANTHER" id="PTHR38050:SF2">
    <property type="entry name" value="FERULOYL ESTERASE C-RELATED"/>
    <property type="match status" value="1"/>
</dbReference>
<evidence type="ECO:0000256" key="5">
    <source>
        <dbReference type="ARBA" id="ARBA00022801"/>
    </source>
</evidence>
<proteinExistence type="predicted"/>
<feature type="chain" id="PRO_5020334317" evidence="8">
    <location>
        <begin position="28"/>
        <end position="444"/>
    </location>
</feature>
<dbReference type="SUPFAM" id="SSF50370">
    <property type="entry name" value="Ricin B-like lectins"/>
    <property type="match status" value="1"/>
</dbReference>
<dbReference type="Pfam" id="PF00652">
    <property type="entry name" value="Ricin_B_lectin"/>
    <property type="match status" value="1"/>
</dbReference>
<keyword evidence="5" id="KW-0378">Hydrolase</keyword>
<dbReference type="InterPro" id="IPR043595">
    <property type="entry name" value="FaeB/C/D"/>
</dbReference>
<evidence type="ECO:0000313" key="10">
    <source>
        <dbReference type="EMBL" id="TDV48880.1"/>
    </source>
</evidence>
<organism evidence="10 11">
    <name type="scientific">Actinophytocola oryzae</name>
    <dbReference type="NCBI Taxonomy" id="502181"/>
    <lineage>
        <taxon>Bacteria</taxon>
        <taxon>Bacillati</taxon>
        <taxon>Actinomycetota</taxon>
        <taxon>Actinomycetes</taxon>
        <taxon>Pseudonocardiales</taxon>
        <taxon>Pseudonocardiaceae</taxon>
    </lineage>
</organism>
<feature type="domain" description="Ricin B lectin" evidence="9">
    <location>
        <begin position="31"/>
        <end position="156"/>
    </location>
</feature>
<comment type="caution">
    <text evidence="10">The sequence shown here is derived from an EMBL/GenBank/DDBJ whole genome shotgun (WGS) entry which is preliminary data.</text>
</comment>
<keyword evidence="4 8" id="KW-0732">Signal</keyword>
<dbReference type="SMART" id="SM00458">
    <property type="entry name" value="RICIN"/>
    <property type="match status" value="1"/>
</dbReference>
<keyword evidence="7" id="KW-0624">Polysaccharide degradation</keyword>
<keyword evidence="3" id="KW-0858">Xylan degradation</keyword>
<dbReference type="CDD" id="cd23451">
    <property type="entry name" value="beta-trefoil_Ricin_laminarinase"/>
    <property type="match status" value="1"/>
</dbReference>
<dbReference type="EMBL" id="SOCP01000008">
    <property type="protein sequence ID" value="TDV48880.1"/>
    <property type="molecule type" value="Genomic_DNA"/>
</dbReference>
<dbReference type="SUPFAM" id="SSF53474">
    <property type="entry name" value="alpha/beta-Hydrolases"/>
    <property type="match status" value="1"/>
</dbReference>
<evidence type="ECO:0000256" key="1">
    <source>
        <dbReference type="ARBA" id="ARBA00004613"/>
    </source>
</evidence>
<dbReference type="GO" id="GO:0045493">
    <property type="term" value="P:xylan catabolic process"/>
    <property type="evidence" value="ECO:0007669"/>
    <property type="project" value="UniProtKB-KW"/>
</dbReference>
<comment type="subcellular location">
    <subcellularLocation>
        <location evidence="1">Secreted</location>
    </subcellularLocation>
</comment>
<keyword evidence="11" id="KW-1185">Reference proteome</keyword>
<accession>A0A4R7VHQ6</accession>
<dbReference type="PROSITE" id="PS50231">
    <property type="entry name" value="RICIN_B_LECTIN"/>
    <property type="match status" value="1"/>
</dbReference>
<evidence type="ECO:0000256" key="8">
    <source>
        <dbReference type="SAM" id="SignalP"/>
    </source>
</evidence>
<evidence type="ECO:0000313" key="11">
    <source>
        <dbReference type="Proteomes" id="UP000294927"/>
    </source>
</evidence>
<evidence type="ECO:0000256" key="2">
    <source>
        <dbReference type="ARBA" id="ARBA00022525"/>
    </source>
</evidence>
<dbReference type="AlphaFoldDB" id="A0A4R7VHQ6"/>
<protein>
    <submittedName>
        <fullName evidence="10">Polyhydroxybutyrate depolymerase</fullName>
    </submittedName>
</protein>
<dbReference type="Gene3D" id="2.80.10.50">
    <property type="match status" value="1"/>
</dbReference>
<evidence type="ECO:0000256" key="3">
    <source>
        <dbReference type="ARBA" id="ARBA00022651"/>
    </source>
</evidence>
<feature type="signal peptide" evidence="8">
    <location>
        <begin position="1"/>
        <end position="27"/>
    </location>
</feature>
<dbReference type="Proteomes" id="UP000294927">
    <property type="component" value="Unassembled WGS sequence"/>
</dbReference>